<evidence type="ECO:0000256" key="1">
    <source>
        <dbReference type="SAM" id="Phobius"/>
    </source>
</evidence>
<gene>
    <name evidence="2" type="ORF">GCM10011410_19450</name>
</gene>
<comment type="caution">
    <text evidence="2">The sequence shown here is derived from an EMBL/GenBank/DDBJ whole genome shotgun (WGS) entry which is preliminary data.</text>
</comment>
<keyword evidence="1" id="KW-1133">Transmembrane helix</keyword>
<evidence type="ECO:0000313" key="2">
    <source>
        <dbReference type="EMBL" id="GGC66916.1"/>
    </source>
</evidence>
<evidence type="ECO:0000313" key="3">
    <source>
        <dbReference type="Proteomes" id="UP000641514"/>
    </source>
</evidence>
<keyword evidence="3" id="KW-1185">Reference proteome</keyword>
<organism evidence="2 3">
    <name type="scientific">Hoyosella rhizosphaerae</name>
    <dbReference type="NCBI Taxonomy" id="1755582"/>
    <lineage>
        <taxon>Bacteria</taxon>
        <taxon>Bacillati</taxon>
        <taxon>Actinomycetota</taxon>
        <taxon>Actinomycetes</taxon>
        <taxon>Mycobacteriales</taxon>
        <taxon>Hoyosellaceae</taxon>
        <taxon>Hoyosella</taxon>
    </lineage>
</organism>
<keyword evidence="1" id="KW-0472">Membrane</keyword>
<name>A0A916UB28_9ACTN</name>
<accession>A0A916UB28</accession>
<protein>
    <submittedName>
        <fullName evidence="2">Uncharacterized protein</fullName>
    </submittedName>
</protein>
<reference evidence="2" key="2">
    <citation type="submission" date="2020-09" db="EMBL/GenBank/DDBJ databases">
        <authorList>
            <person name="Sun Q."/>
            <person name="Zhou Y."/>
        </authorList>
    </citation>
    <scope>NUCLEOTIDE SEQUENCE</scope>
    <source>
        <strain evidence="2">CGMCC 1.15478</strain>
    </source>
</reference>
<proteinExistence type="predicted"/>
<dbReference type="AlphaFoldDB" id="A0A916UB28"/>
<keyword evidence="1" id="KW-0812">Transmembrane</keyword>
<dbReference type="Proteomes" id="UP000641514">
    <property type="component" value="Unassembled WGS sequence"/>
</dbReference>
<reference evidence="2" key="1">
    <citation type="journal article" date="2014" name="Int. J. Syst. Evol. Microbiol.">
        <title>Complete genome sequence of Corynebacterium casei LMG S-19264T (=DSM 44701T), isolated from a smear-ripened cheese.</title>
        <authorList>
            <consortium name="US DOE Joint Genome Institute (JGI-PGF)"/>
            <person name="Walter F."/>
            <person name="Albersmeier A."/>
            <person name="Kalinowski J."/>
            <person name="Ruckert C."/>
        </authorList>
    </citation>
    <scope>NUCLEOTIDE SEQUENCE</scope>
    <source>
        <strain evidence="2">CGMCC 1.15478</strain>
    </source>
</reference>
<feature type="transmembrane region" description="Helical" evidence="1">
    <location>
        <begin position="20"/>
        <end position="39"/>
    </location>
</feature>
<dbReference type="EMBL" id="BMJH01000002">
    <property type="protein sequence ID" value="GGC66916.1"/>
    <property type="molecule type" value="Genomic_DNA"/>
</dbReference>
<feature type="transmembrane region" description="Helical" evidence="1">
    <location>
        <begin position="45"/>
        <end position="68"/>
    </location>
</feature>
<sequence>MVAKKPSNAVNPSPARGVAYGMASLALVSGIAWVVLASSGSQTELAGVSVMFAGACGILSSFALNRIIKHREKVTSESARYALFAFSSVAVSVSLLVALTALS</sequence>
<feature type="transmembrane region" description="Helical" evidence="1">
    <location>
        <begin position="80"/>
        <end position="102"/>
    </location>
</feature>